<protein>
    <submittedName>
        <fullName evidence="2">Uncharacterized protein</fullName>
    </submittedName>
</protein>
<evidence type="ECO:0000313" key="3">
    <source>
        <dbReference type="Proteomes" id="UP000324550"/>
    </source>
</evidence>
<gene>
    <name evidence="2" type="ORF">FVF61_08860</name>
</gene>
<dbReference type="EMBL" id="VSFC01000049">
    <property type="protein sequence ID" value="TYA54318.1"/>
    <property type="molecule type" value="Genomic_DNA"/>
</dbReference>
<dbReference type="Proteomes" id="UP000324550">
    <property type="component" value="Unassembled WGS sequence"/>
</dbReference>
<feature type="transmembrane region" description="Helical" evidence="1">
    <location>
        <begin position="12"/>
        <end position="35"/>
    </location>
</feature>
<keyword evidence="1" id="KW-0472">Membrane</keyword>
<evidence type="ECO:0000256" key="1">
    <source>
        <dbReference type="SAM" id="Phobius"/>
    </source>
</evidence>
<dbReference type="OrthoDB" id="1444412at2"/>
<evidence type="ECO:0000313" key="2">
    <source>
        <dbReference type="EMBL" id="TYA54318.1"/>
    </source>
</evidence>
<dbReference type="Pfam" id="PF19578">
    <property type="entry name" value="DUF6090"/>
    <property type="match status" value="1"/>
</dbReference>
<name>A0A5D0G603_9FLAO</name>
<sequence length="231" mass="26810">MLTENKFSKYLLYAIGEIILVVIGILIALSINNWNEKQKEKKQIRNIYARVVNDFENSASEIDSILKGMDATIPLMQKVMREDIDRDSLLTDLDYLRKYFNSTSGFADIQIQDKGVRMLESKIGLNYELSTEFSEALILLYSEHLYEIEIDEGSLSDKFTTLKEYQSNKGVRPVLLINNSKNRIADMVFEDDVFKNHLFDYLNSYGSYRNKLKRFKTRGTDVIATIKQNII</sequence>
<keyword evidence="3" id="KW-1185">Reference proteome</keyword>
<dbReference type="InterPro" id="IPR045749">
    <property type="entry name" value="DUF6090"/>
</dbReference>
<dbReference type="AlphaFoldDB" id="A0A5D0G603"/>
<keyword evidence="1" id="KW-1133">Transmembrane helix</keyword>
<organism evidence="2 3">
    <name type="scientific">Formosa maritima</name>
    <dbReference type="NCBI Taxonomy" id="2592046"/>
    <lineage>
        <taxon>Bacteria</taxon>
        <taxon>Pseudomonadati</taxon>
        <taxon>Bacteroidota</taxon>
        <taxon>Flavobacteriia</taxon>
        <taxon>Flavobacteriales</taxon>
        <taxon>Flavobacteriaceae</taxon>
        <taxon>Formosa</taxon>
    </lineage>
</organism>
<reference evidence="2 3" key="1">
    <citation type="submission" date="2019-08" db="EMBL/GenBank/DDBJ databases">
        <title>Formosa sediminis sp. nov., isolated from marine sediment.</title>
        <authorList>
            <person name="Cao W.R."/>
        </authorList>
    </citation>
    <scope>NUCLEOTIDE SEQUENCE [LARGE SCALE GENOMIC DNA]</scope>
    <source>
        <strain evidence="2 3">1494</strain>
    </source>
</reference>
<dbReference type="RefSeq" id="WP_148455442.1">
    <property type="nucleotide sequence ID" value="NZ_VSFC01000049.1"/>
</dbReference>
<proteinExistence type="predicted"/>
<comment type="caution">
    <text evidence="2">The sequence shown here is derived from an EMBL/GenBank/DDBJ whole genome shotgun (WGS) entry which is preliminary data.</text>
</comment>
<keyword evidence="1" id="KW-0812">Transmembrane</keyword>
<accession>A0A5D0G603</accession>